<comment type="caution">
    <text evidence="1">The sequence shown here is derived from an EMBL/GenBank/DDBJ whole genome shotgun (WGS) entry which is preliminary data.</text>
</comment>
<dbReference type="EMBL" id="SNXZ01000010">
    <property type="protein sequence ID" value="TDP90616.1"/>
    <property type="molecule type" value="Genomic_DNA"/>
</dbReference>
<gene>
    <name evidence="1" type="ORF">EV186_110157</name>
</gene>
<reference evidence="1 2" key="1">
    <citation type="submission" date="2019-03" db="EMBL/GenBank/DDBJ databases">
        <title>Genomic Encyclopedia of Type Strains, Phase IV (KMG-IV): sequencing the most valuable type-strain genomes for metagenomic binning, comparative biology and taxonomic classification.</title>
        <authorList>
            <person name="Goeker M."/>
        </authorList>
    </citation>
    <scope>NUCLEOTIDE SEQUENCE [LARGE SCALE GENOMIC DNA]</scope>
    <source>
        <strain evidence="1 2">DSM 45361</strain>
    </source>
</reference>
<keyword evidence="2" id="KW-1185">Reference proteome</keyword>
<name>A0A4R6RWS0_LABRH</name>
<dbReference type="AlphaFoldDB" id="A0A4R6RWS0"/>
<protein>
    <submittedName>
        <fullName evidence="1">Uncharacterized protein</fullName>
    </submittedName>
</protein>
<dbReference type="Proteomes" id="UP000295444">
    <property type="component" value="Unassembled WGS sequence"/>
</dbReference>
<sequence>MRIVMAAVTQADTSGPLPPAWYFDAPRRPR</sequence>
<evidence type="ECO:0000313" key="1">
    <source>
        <dbReference type="EMBL" id="TDP90616.1"/>
    </source>
</evidence>
<proteinExistence type="predicted"/>
<evidence type="ECO:0000313" key="2">
    <source>
        <dbReference type="Proteomes" id="UP000295444"/>
    </source>
</evidence>
<accession>A0A4R6RWS0</accession>
<organism evidence="1 2">
    <name type="scientific">Labedaea rhizosphaerae</name>
    <dbReference type="NCBI Taxonomy" id="598644"/>
    <lineage>
        <taxon>Bacteria</taxon>
        <taxon>Bacillati</taxon>
        <taxon>Actinomycetota</taxon>
        <taxon>Actinomycetes</taxon>
        <taxon>Pseudonocardiales</taxon>
        <taxon>Pseudonocardiaceae</taxon>
        <taxon>Labedaea</taxon>
    </lineage>
</organism>